<dbReference type="EMBL" id="SEOQ01000001">
    <property type="protein sequence ID" value="TFY73002.1"/>
    <property type="molecule type" value="Genomic_DNA"/>
</dbReference>
<protein>
    <submittedName>
        <fullName evidence="1">Uncharacterized protein</fullName>
    </submittedName>
</protein>
<sequence>MAPMHQPDYPRTTPNFTLTLQARPDQTLSPPFPSAPGLAFERPVPSLQPPAVSFSPFSVRNGPAPASRTEHIRRGCQCCPESNREDHAADSGPLDAAIRVRIARNQLLPPFSPTISPLNMCKGPSDAPAVPIGLTAVCKKPNKIQAYGFGKITHHNVLTDGDGCLRNAVVQADSEVPQQKQAPVIDIADNILRHDLQHRLSAVKRWEEDDMTGNWHAEAVQHPGSLSYCVVCKAELTL</sequence>
<evidence type="ECO:0000313" key="1">
    <source>
        <dbReference type="EMBL" id="TFY73002.1"/>
    </source>
</evidence>
<dbReference type="Proteomes" id="UP000298327">
    <property type="component" value="Unassembled WGS sequence"/>
</dbReference>
<gene>
    <name evidence="1" type="ORF">EVG20_g47</name>
</gene>
<keyword evidence="2" id="KW-1185">Reference proteome</keyword>
<comment type="caution">
    <text evidence="1">The sequence shown here is derived from an EMBL/GenBank/DDBJ whole genome shotgun (WGS) entry which is preliminary data.</text>
</comment>
<evidence type="ECO:0000313" key="2">
    <source>
        <dbReference type="Proteomes" id="UP000298327"/>
    </source>
</evidence>
<dbReference type="AlphaFoldDB" id="A0A4Y9ZEH9"/>
<organism evidence="1 2">
    <name type="scientific">Dentipellis fragilis</name>
    <dbReference type="NCBI Taxonomy" id="205917"/>
    <lineage>
        <taxon>Eukaryota</taxon>
        <taxon>Fungi</taxon>
        <taxon>Dikarya</taxon>
        <taxon>Basidiomycota</taxon>
        <taxon>Agaricomycotina</taxon>
        <taxon>Agaricomycetes</taxon>
        <taxon>Russulales</taxon>
        <taxon>Hericiaceae</taxon>
        <taxon>Dentipellis</taxon>
    </lineage>
</organism>
<reference evidence="1 2" key="1">
    <citation type="submission" date="2019-02" db="EMBL/GenBank/DDBJ databases">
        <title>Genome sequencing of the rare red list fungi Dentipellis fragilis.</title>
        <authorList>
            <person name="Buettner E."/>
            <person name="Kellner H."/>
        </authorList>
    </citation>
    <scope>NUCLEOTIDE SEQUENCE [LARGE SCALE GENOMIC DNA]</scope>
    <source>
        <strain evidence="1 2">DSM 105465</strain>
    </source>
</reference>
<accession>A0A4Y9ZEH9</accession>
<name>A0A4Y9ZEH9_9AGAM</name>
<proteinExistence type="predicted"/>